<keyword evidence="1" id="KW-1133">Transmembrane helix</keyword>
<dbReference type="PANTHER" id="PTHR23028">
    <property type="entry name" value="ACETYLTRANSFERASE"/>
    <property type="match status" value="1"/>
</dbReference>
<feature type="transmembrane region" description="Helical" evidence="1">
    <location>
        <begin position="350"/>
        <end position="368"/>
    </location>
</feature>
<keyword evidence="4" id="KW-1185">Reference proteome</keyword>
<keyword evidence="3" id="KW-0808">Transferase</keyword>
<dbReference type="GeneID" id="54471748"/>
<keyword evidence="3" id="KW-0012">Acyltransferase</keyword>
<evidence type="ECO:0000256" key="1">
    <source>
        <dbReference type="SAM" id="Phobius"/>
    </source>
</evidence>
<dbReference type="Pfam" id="PF01757">
    <property type="entry name" value="Acyl_transf_3"/>
    <property type="match status" value="1"/>
</dbReference>
<keyword evidence="1" id="KW-0472">Membrane</keyword>
<dbReference type="InterPro" id="IPR002656">
    <property type="entry name" value="Acyl_transf_3_dom"/>
</dbReference>
<dbReference type="RefSeq" id="XP_033592937.1">
    <property type="nucleotide sequence ID" value="XM_033730746.1"/>
</dbReference>
<dbReference type="GO" id="GO:0016747">
    <property type="term" value="F:acyltransferase activity, transferring groups other than amino-acyl groups"/>
    <property type="evidence" value="ECO:0007669"/>
    <property type="project" value="InterPro"/>
</dbReference>
<dbReference type="OrthoDB" id="5819582at2759"/>
<feature type="transmembrane region" description="Helical" evidence="1">
    <location>
        <begin position="303"/>
        <end position="321"/>
    </location>
</feature>
<keyword evidence="1" id="KW-0812">Transmembrane</keyword>
<feature type="transmembrane region" description="Helical" evidence="1">
    <location>
        <begin position="113"/>
        <end position="134"/>
    </location>
</feature>
<dbReference type="PANTHER" id="PTHR23028:SF125">
    <property type="entry name" value="ACYLTRANSFERASE"/>
    <property type="match status" value="1"/>
</dbReference>
<evidence type="ECO:0000313" key="4">
    <source>
        <dbReference type="Proteomes" id="UP000799767"/>
    </source>
</evidence>
<feature type="transmembrane region" description="Helical" evidence="1">
    <location>
        <begin position="154"/>
        <end position="175"/>
    </location>
</feature>
<feature type="transmembrane region" description="Helical" evidence="1">
    <location>
        <begin position="228"/>
        <end position="244"/>
    </location>
</feature>
<gene>
    <name evidence="3" type="ORF">BDY17DRAFT_246665</name>
</gene>
<feature type="domain" description="Acyltransferase 3" evidence="2">
    <location>
        <begin position="54"/>
        <end position="413"/>
    </location>
</feature>
<evidence type="ECO:0000313" key="3">
    <source>
        <dbReference type="EMBL" id="KAF2486368.1"/>
    </source>
</evidence>
<dbReference type="Proteomes" id="UP000799767">
    <property type="component" value="Unassembled WGS sequence"/>
</dbReference>
<feature type="transmembrane region" description="Helical" evidence="1">
    <location>
        <begin position="256"/>
        <end position="278"/>
    </location>
</feature>
<accession>A0A6A6Q1K3</accession>
<organism evidence="3 4">
    <name type="scientific">Neohortaea acidophila</name>
    <dbReference type="NCBI Taxonomy" id="245834"/>
    <lineage>
        <taxon>Eukaryota</taxon>
        <taxon>Fungi</taxon>
        <taxon>Dikarya</taxon>
        <taxon>Ascomycota</taxon>
        <taxon>Pezizomycotina</taxon>
        <taxon>Dothideomycetes</taxon>
        <taxon>Dothideomycetidae</taxon>
        <taxon>Mycosphaerellales</taxon>
        <taxon>Teratosphaeriaceae</taxon>
        <taxon>Neohortaea</taxon>
    </lineage>
</organism>
<reference evidence="3" key="1">
    <citation type="journal article" date="2020" name="Stud. Mycol.">
        <title>101 Dothideomycetes genomes: a test case for predicting lifestyles and emergence of pathogens.</title>
        <authorList>
            <person name="Haridas S."/>
            <person name="Albert R."/>
            <person name="Binder M."/>
            <person name="Bloem J."/>
            <person name="Labutti K."/>
            <person name="Salamov A."/>
            <person name="Andreopoulos B."/>
            <person name="Baker S."/>
            <person name="Barry K."/>
            <person name="Bills G."/>
            <person name="Bluhm B."/>
            <person name="Cannon C."/>
            <person name="Castanera R."/>
            <person name="Culley D."/>
            <person name="Daum C."/>
            <person name="Ezra D."/>
            <person name="Gonzalez J."/>
            <person name="Henrissat B."/>
            <person name="Kuo A."/>
            <person name="Liang C."/>
            <person name="Lipzen A."/>
            <person name="Lutzoni F."/>
            <person name="Magnuson J."/>
            <person name="Mondo S."/>
            <person name="Nolan M."/>
            <person name="Ohm R."/>
            <person name="Pangilinan J."/>
            <person name="Park H.-J."/>
            <person name="Ramirez L."/>
            <person name="Alfaro M."/>
            <person name="Sun H."/>
            <person name="Tritt A."/>
            <person name="Yoshinaga Y."/>
            <person name="Zwiers L.-H."/>
            <person name="Turgeon B."/>
            <person name="Goodwin S."/>
            <person name="Spatafora J."/>
            <person name="Crous P."/>
            <person name="Grigoriev I."/>
        </authorList>
    </citation>
    <scope>NUCLEOTIDE SEQUENCE</scope>
    <source>
        <strain evidence="3">CBS 113389</strain>
    </source>
</reference>
<dbReference type="InterPro" id="IPR050879">
    <property type="entry name" value="Acyltransferase_3"/>
</dbReference>
<evidence type="ECO:0000259" key="2">
    <source>
        <dbReference type="Pfam" id="PF01757"/>
    </source>
</evidence>
<protein>
    <submittedName>
        <fullName evidence="3">Acyltransferase family-domain-containing protein</fullName>
    </submittedName>
</protein>
<dbReference type="AlphaFoldDB" id="A0A6A6Q1K3"/>
<sequence>MARDEEQSLGLLEKDKVVETDDAFSHPRTAFADYFRPSRWLGGSGESKPLRKTAWLDGLRGFAALLVYSLHHQVWGHSGIHGEFILENVFGWDRQYYFVCLPGVRILFSGGHLAVAIFYLISGYVLTLAPLSLLQSTDSGRVADNMASALFRRWIRLFLPVLVTTFVWMTLWHLLGIRNNNPIAAPPERTWLDEVWKWYCDFKNYSFIFNDSIFNAYNDHAWSLPLEFRGSILVWTVLLGLSRCRTNMRLILEASLIFYFLYIVDGWYCAAFMTGMLLCDLDLLAEKNQLPEFLERFQNVKTWVYYVLFAIAMYLGGVPSISNDIGHLRQSPGWGLLSYFKPQAFWDFRWFFRYWAATLFMIAIPRIGWLKGFFETAFCQFLGRISYSLYLVHGPILWSVGDRIYAAVGRIHDRQIATIPGWMNIMPLPSWGPFGFELNYLIPHLILLPLTFWVAEIVTKLVDEPSLKLSRWLFNYTLATKPSRT</sequence>
<proteinExistence type="predicted"/>
<dbReference type="EMBL" id="MU001632">
    <property type="protein sequence ID" value="KAF2486368.1"/>
    <property type="molecule type" value="Genomic_DNA"/>
</dbReference>
<name>A0A6A6Q1K3_9PEZI</name>